<protein>
    <submittedName>
        <fullName evidence="2">Uncharacterized protein</fullName>
    </submittedName>
</protein>
<sequence length="129" mass="14979">MCCIKQHKVSTDTHIRIALIKIYPDGATKIIRLDLFIRFLFLFIGIHELVYSFFWSLFVSRQKGLGQPPAMRRSNFHSSYRHSTNIIVADILFSFLKKKQKHFLFMALALSSRSGKNDIAPTFLCYSAF</sequence>
<evidence type="ECO:0000256" key="1">
    <source>
        <dbReference type="SAM" id="Phobius"/>
    </source>
</evidence>
<gene>
    <name evidence="2" type="ordered locus">Pedsa_1294</name>
</gene>
<name>F0SDW5_PSESL</name>
<dbReference type="KEGG" id="psn:Pedsa_1294"/>
<organism evidence="2 3">
    <name type="scientific">Pseudopedobacter saltans (strain ATCC 51119 / DSM 12145 / JCM 21818 / CCUG 39354 / LMG 10337 / NBRC 100064 / NCIMB 13643)</name>
    <name type="common">Pedobacter saltans</name>
    <dbReference type="NCBI Taxonomy" id="762903"/>
    <lineage>
        <taxon>Bacteria</taxon>
        <taxon>Pseudomonadati</taxon>
        <taxon>Bacteroidota</taxon>
        <taxon>Sphingobacteriia</taxon>
        <taxon>Sphingobacteriales</taxon>
        <taxon>Sphingobacteriaceae</taxon>
        <taxon>Pseudopedobacter</taxon>
    </lineage>
</organism>
<dbReference type="Proteomes" id="UP000000310">
    <property type="component" value="Chromosome"/>
</dbReference>
<evidence type="ECO:0000313" key="2">
    <source>
        <dbReference type="EMBL" id="ADY51861.1"/>
    </source>
</evidence>
<reference evidence="2 3" key="1">
    <citation type="journal article" date="2011" name="Stand. Genomic Sci.">
        <title>Complete genome sequence of the gliding, heparinolytic Pedobacter saltans type strain (113).</title>
        <authorList>
            <person name="Liolios K."/>
            <person name="Sikorski J."/>
            <person name="Lu M."/>
            <person name="Nolan M."/>
            <person name="Lapidus A."/>
            <person name="Lucas S."/>
            <person name="Hammon N."/>
            <person name="Deshpande S."/>
            <person name="Cheng J.F."/>
            <person name="Tapia R."/>
            <person name="Han C."/>
            <person name="Goodwin L."/>
            <person name="Pitluck S."/>
            <person name="Huntemann M."/>
            <person name="Ivanova N."/>
            <person name="Pagani I."/>
            <person name="Mavromatis K."/>
            <person name="Ovchinikova G."/>
            <person name="Pati A."/>
            <person name="Chen A."/>
            <person name="Palaniappan K."/>
            <person name="Land M."/>
            <person name="Hauser L."/>
            <person name="Brambilla E.M."/>
            <person name="Kotsyurbenko O."/>
            <person name="Rohde M."/>
            <person name="Tindall B.J."/>
            <person name="Abt B."/>
            <person name="Goker M."/>
            <person name="Detter J.C."/>
            <person name="Woyke T."/>
            <person name="Bristow J."/>
            <person name="Eisen J.A."/>
            <person name="Markowitz V."/>
            <person name="Hugenholtz P."/>
            <person name="Klenk H.P."/>
            <person name="Kyrpides N.C."/>
        </authorList>
    </citation>
    <scope>NUCLEOTIDE SEQUENCE [LARGE SCALE GENOMIC DNA]</scope>
    <source>
        <strain evidence="3">ATCC 51119 / DSM 12145 / JCM 21818 / LMG 10337 / NBRC 100064 / NCIMB 13643</strain>
    </source>
</reference>
<dbReference type="EMBL" id="CP002545">
    <property type="protein sequence ID" value="ADY51861.1"/>
    <property type="molecule type" value="Genomic_DNA"/>
</dbReference>
<keyword evidence="1" id="KW-1133">Transmembrane helix</keyword>
<evidence type="ECO:0000313" key="3">
    <source>
        <dbReference type="Proteomes" id="UP000000310"/>
    </source>
</evidence>
<feature type="transmembrane region" description="Helical" evidence="1">
    <location>
        <begin position="39"/>
        <end position="59"/>
    </location>
</feature>
<accession>F0SDW5</accession>
<keyword evidence="1" id="KW-0472">Membrane</keyword>
<dbReference type="AlphaFoldDB" id="F0SDW5"/>
<reference evidence="3" key="2">
    <citation type="submission" date="2011-02" db="EMBL/GenBank/DDBJ databases">
        <title>The complete genome of Pedobacter saltans DSM 12145.</title>
        <authorList>
            <consortium name="US DOE Joint Genome Institute (JGI-PGF)"/>
            <person name="Lucas S."/>
            <person name="Copeland A."/>
            <person name="Lapidus A."/>
            <person name="Bruce D."/>
            <person name="Goodwin L."/>
            <person name="Pitluck S."/>
            <person name="Kyrpides N."/>
            <person name="Mavromatis K."/>
            <person name="Pagani I."/>
            <person name="Ivanova N."/>
            <person name="Ovchinnikova G."/>
            <person name="Lu M."/>
            <person name="Detter J.C."/>
            <person name="Han C."/>
            <person name="Land M."/>
            <person name="Hauser L."/>
            <person name="Markowitz V."/>
            <person name="Cheng J.-F."/>
            <person name="Hugenholtz P."/>
            <person name="Woyke T."/>
            <person name="Wu D."/>
            <person name="Tindall B."/>
            <person name="Pomrenke H.G."/>
            <person name="Brambilla E."/>
            <person name="Klenk H.-P."/>
            <person name="Eisen J.A."/>
        </authorList>
    </citation>
    <scope>NUCLEOTIDE SEQUENCE [LARGE SCALE GENOMIC DNA]</scope>
    <source>
        <strain evidence="3">ATCC 51119 / DSM 12145 / JCM 21818 / LMG 10337 / NBRC 100064 / NCIMB 13643</strain>
    </source>
</reference>
<feature type="transmembrane region" description="Helical" evidence="1">
    <location>
        <begin position="79"/>
        <end position="96"/>
    </location>
</feature>
<proteinExistence type="predicted"/>
<dbReference type="HOGENOM" id="CLU_1946971_0_0_10"/>
<keyword evidence="1" id="KW-0812">Transmembrane</keyword>
<keyword evidence="3" id="KW-1185">Reference proteome</keyword>